<gene>
    <name evidence="2" type="ORF">H4RhizoLitter1992_000003</name>
</gene>
<organism evidence="2">
    <name type="scientific">Riboviria sp</name>
    <dbReference type="NCBI Taxonomy" id="2585031"/>
    <lineage>
        <taxon>Viruses</taxon>
        <taxon>Riboviria</taxon>
    </lineage>
</organism>
<accession>A0A514D0T0</accession>
<dbReference type="EMBL" id="MN033218">
    <property type="protein sequence ID" value="QDH87224.1"/>
    <property type="molecule type" value="Genomic_DNA"/>
</dbReference>
<proteinExistence type="predicted"/>
<name>A0A514D0T0_9VIRU</name>
<evidence type="ECO:0000256" key="1">
    <source>
        <dbReference type="SAM" id="MobiDB-lite"/>
    </source>
</evidence>
<reference evidence="2" key="1">
    <citation type="submission" date="2019-05" db="EMBL/GenBank/DDBJ databases">
        <title>Metatranscriptomic reconstruction reveals RNA viruses with the potential to shape carbon cycling in soil.</title>
        <authorList>
            <person name="Starr E.P."/>
            <person name="Nuccio E."/>
            <person name="Pett-Ridge J."/>
            <person name="Banfield J.F."/>
            <person name="Firestone M.K."/>
        </authorList>
    </citation>
    <scope>NUCLEOTIDE SEQUENCE</scope>
    <source>
        <strain evidence="2">H4_Rhizo_Litter_19_scaffold_92</strain>
    </source>
</reference>
<protein>
    <submittedName>
        <fullName evidence="2">Uncharacterized protein</fullName>
    </submittedName>
</protein>
<feature type="region of interest" description="Disordered" evidence="1">
    <location>
        <begin position="1"/>
        <end position="26"/>
    </location>
</feature>
<sequence>MRLTVDALQQRETGMDRRNSGDNGLRPLKLAQPCSHQVSGRAQRFGIAQAVSQGESGRTDHLDVQRDWNTVLRYQNELPAVGELHARVIDQLNLKGWVESSQLGRCLGSEWSQ</sequence>
<evidence type="ECO:0000313" key="2">
    <source>
        <dbReference type="EMBL" id="QDH87224.1"/>
    </source>
</evidence>